<feature type="region of interest" description="Disordered" evidence="1">
    <location>
        <begin position="1"/>
        <end position="82"/>
    </location>
</feature>
<feature type="compositionally biased region" description="Pro residues" evidence="1">
    <location>
        <begin position="43"/>
        <end position="55"/>
    </location>
</feature>
<dbReference type="PaxDb" id="39947-A0A0P0XAN0"/>
<keyword evidence="3" id="KW-1185">Reference proteome</keyword>
<accession>A0A0P0XAN0</accession>
<sequence length="82" mass="8918">MSLGAASSVLGQEDGTRGEVWREKERGRDDYSLAHQPPHCFLPTPPSLLPPPQPLPGREASEGGEAQREEAATRGQPRRCLT</sequence>
<evidence type="ECO:0000256" key="1">
    <source>
        <dbReference type="SAM" id="MobiDB-lite"/>
    </source>
</evidence>
<gene>
    <name evidence="2" type="ordered locus">Os07g0694350</name>
    <name evidence="2" type="ORF">OSNPB_070694350</name>
</gene>
<organism evidence="2 3">
    <name type="scientific">Oryza sativa subsp. japonica</name>
    <name type="common">Rice</name>
    <dbReference type="NCBI Taxonomy" id="39947"/>
    <lineage>
        <taxon>Eukaryota</taxon>
        <taxon>Viridiplantae</taxon>
        <taxon>Streptophyta</taxon>
        <taxon>Embryophyta</taxon>
        <taxon>Tracheophyta</taxon>
        <taxon>Spermatophyta</taxon>
        <taxon>Magnoliopsida</taxon>
        <taxon>Liliopsida</taxon>
        <taxon>Poales</taxon>
        <taxon>Poaceae</taxon>
        <taxon>BOP clade</taxon>
        <taxon>Oryzoideae</taxon>
        <taxon>Oryzeae</taxon>
        <taxon>Oryzinae</taxon>
        <taxon>Oryza</taxon>
        <taxon>Oryza sativa</taxon>
    </lineage>
</organism>
<evidence type="ECO:0000313" key="3">
    <source>
        <dbReference type="Proteomes" id="UP000059680"/>
    </source>
</evidence>
<reference evidence="3" key="1">
    <citation type="journal article" date="2005" name="Nature">
        <title>The map-based sequence of the rice genome.</title>
        <authorList>
            <consortium name="International rice genome sequencing project (IRGSP)"/>
            <person name="Matsumoto T."/>
            <person name="Wu J."/>
            <person name="Kanamori H."/>
            <person name="Katayose Y."/>
            <person name="Fujisawa M."/>
            <person name="Namiki N."/>
            <person name="Mizuno H."/>
            <person name="Yamamoto K."/>
            <person name="Antonio B.A."/>
            <person name="Baba T."/>
            <person name="Sakata K."/>
            <person name="Nagamura Y."/>
            <person name="Aoki H."/>
            <person name="Arikawa K."/>
            <person name="Arita K."/>
            <person name="Bito T."/>
            <person name="Chiden Y."/>
            <person name="Fujitsuka N."/>
            <person name="Fukunaka R."/>
            <person name="Hamada M."/>
            <person name="Harada C."/>
            <person name="Hayashi A."/>
            <person name="Hijishita S."/>
            <person name="Honda M."/>
            <person name="Hosokawa S."/>
            <person name="Ichikawa Y."/>
            <person name="Idonuma A."/>
            <person name="Iijima M."/>
            <person name="Ikeda M."/>
            <person name="Ikeno M."/>
            <person name="Ito K."/>
            <person name="Ito S."/>
            <person name="Ito T."/>
            <person name="Ito Y."/>
            <person name="Ito Y."/>
            <person name="Iwabuchi A."/>
            <person name="Kamiya K."/>
            <person name="Karasawa W."/>
            <person name="Kurita K."/>
            <person name="Katagiri S."/>
            <person name="Kikuta A."/>
            <person name="Kobayashi H."/>
            <person name="Kobayashi N."/>
            <person name="Machita K."/>
            <person name="Maehara T."/>
            <person name="Masukawa M."/>
            <person name="Mizubayashi T."/>
            <person name="Mukai Y."/>
            <person name="Nagasaki H."/>
            <person name="Nagata Y."/>
            <person name="Naito S."/>
            <person name="Nakashima M."/>
            <person name="Nakama Y."/>
            <person name="Nakamichi Y."/>
            <person name="Nakamura M."/>
            <person name="Meguro A."/>
            <person name="Negishi M."/>
            <person name="Ohta I."/>
            <person name="Ohta T."/>
            <person name="Okamoto M."/>
            <person name="Ono N."/>
            <person name="Saji S."/>
            <person name="Sakaguchi M."/>
            <person name="Sakai K."/>
            <person name="Shibata M."/>
            <person name="Shimokawa T."/>
            <person name="Song J."/>
            <person name="Takazaki Y."/>
            <person name="Terasawa K."/>
            <person name="Tsugane M."/>
            <person name="Tsuji K."/>
            <person name="Ueda S."/>
            <person name="Waki K."/>
            <person name="Yamagata H."/>
            <person name="Yamamoto M."/>
            <person name="Yamamoto S."/>
            <person name="Yamane H."/>
            <person name="Yoshiki S."/>
            <person name="Yoshihara R."/>
            <person name="Yukawa K."/>
            <person name="Zhong H."/>
            <person name="Yano M."/>
            <person name="Yuan Q."/>
            <person name="Ouyang S."/>
            <person name="Liu J."/>
            <person name="Jones K.M."/>
            <person name="Gansberger K."/>
            <person name="Moffat K."/>
            <person name="Hill J."/>
            <person name="Bera J."/>
            <person name="Fadrosh D."/>
            <person name="Jin S."/>
            <person name="Johri S."/>
            <person name="Kim M."/>
            <person name="Overton L."/>
            <person name="Reardon M."/>
            <person name="Tsitrin T."/>
            <person name="Vuong H."/>
            <person name="Weaver B."/>
            <person name="Ciecko A."/>
            <person name="Tallon L."/>
            <person name="Jackson J."/>
            <person name="Pai G."/>
            <person name="Aken S.V."/>
            <person name="Utterback T."/>
            <person name="Reidmuller S."/>
            <person name="Feldblyum T."/>
            <person name="Hsiao J."/>
            <person name="Zismann V."/>
            <person name="Iobst S."/>
            <person name="de Vazeille A.R."/>
            <person name="Buell C.R."/>
            <person name="Ying K."/>
            <person name="Li Y."/>
            <person name="Lu T."/>
            <person name="Huang Y."/>
            <person name="Zhao Q."/>
            <person name="Feng Q."/>
            <person name="Zhang L."/>
            <person name="Zhu J."/>
            <person name="Weng Q."/>
            <person name="Mu J."/>
            <person name="Lu Y."/>
            <person name="Fan D."/>
            <person name="Liu Y."/>
            <person name="Guan J."/>
            <person name="Zhang Y."/>
            <person name="Yu S."/>
            <person name="Liu X."/>
            <person name="Zhang Y."/>
            <person name="Hong G."/>
            <person name="Han B."/>
            <person name="Choisne N."/>
            <person name="Demange N."/>
            <person name="Orjeda G."/>
            <person name="Samain S."/>
            <person name="Cattolico L."/>
            <person name="Pelletier E."/>
            <person name="Couloux A."/>
            <person name="Segurens B."/>
            <person name="Wincker P."/>
            <person name="D'Hont A."/>
            <person name="Scarpelli C."/>
            <person name="Weissenbach J."/>
            <person name="Salanoubat M."/>
            <person name="Quetier F."/>
            <person name="Yu Y."/>
            <person name="Kim H.R."/>
            <person name="Rambo T."/>
            <person name="Currie J."/>
            <person name="Collura K."/>
            <person name="Luo M."/>
            <person name="Yang T."/>
            <person name="Ammiraju J.S.S."/>
            <person name="Engler F."/>
            <person name="Soderlund C."/>
            <person name="Wing R.A."/>
            <person name="Palmer L.E."/>
            <person name="de la Bastide M."/>
            <person name="Spiegel L."/>
            <person name="Nascimento L."/>
            <person name="Zutavern T."/>
            <person name="O'Shaughnessy A."/>
            <person name="Dike S."/>
            <person name="Dedhia N."/>
            <person name="Preston R."/>
            <person name="Balija V."/>
            <person name="McCombie W.R."/>
            <person name="Chow T."/>
            <person name="Chen H."/>
            <person name="Chung M."/>
            <person name="Chen C."/>
            <person name="Shaw J."/>
            <person name="Wu H."/>
            <person name="Hsiao K."/>
            <person name="Chao Y."/>
            <person name="Chu M."/>
            <person name="Cheng C."/>
            <person name="Hour A."/>
            <person name="Lee P."/>
            <person name="Lin S."/>
            <person name="Lin Y."/>
            <person name="Liou J."/>
            <person name="Liu S."/>
            <person name="Hsing Y."/>
            <person name="Raghuvanshi S."/>
            <person name="Mohanty A."/>
            <person name="Bharti A.K."/>
            <person name="Gaur A."/>
            <person name="Gupta V."/>
            <person name="Kumar D."/>
            <person name="Ravi V."/>
            <person name="Vij S."/>
            <person name="Kapur A."/>
            <person name="Khurana P."/>
            <person name="Khurana P."/>
            <person name="Khurana J.P."/>
            <person name="Tyagi A.K."/>
            <person name="Gaikwad K."/>
            <person name="Singh A."/>
            <person name="Dalal V."/>
            <person name="Srivastava S."/>
            <person name="Dixit A."/>
            <person name="Pal A.K."/>
            <person name="Ghazi I.A."/>
            <person name="Yadav M."/>
            <person name="Pandit A."/>
            <person name="Bhargava A."/>
            <person name="Sureshbabu K."/>
            <person name="Batra K."/>
            <person name="Sharma T.R."/>
            <person name="Mohapatra T."/>
            <person name="Singh N.K."/>
            <person name="Messing J."/>
            <person name="Nelson A.B."/>
            <person name="Fuks G."/>
            <person name="Kavchok S."/>
            <person name="Keizer G."/>
            <person name="Linton E."/>
            <person name="Llaca V."/>
            <person name="Song R."/>
            <person name="Tanyolac B."/>
            <person name="Young S."/>
            <person name="Ho-Il K."/>
            <person name="Hahn J.H."/>
            <person name="Sangsakoo G."/>
            <person name="Vanavichit A."/>
            <person name="de Mattos Luiz.A.T."/>
            <person name="Zimmer P.D."/>
            <person name="Malone G."/>
            <person name="Dellagostin O."/>
            <person name="de Oliveira A.C."/>
            <person name="Bevan M."/>
            <person name="Bancroft I."/>
            <person name="Minx P."/>
            <person name="Cordum H."/>
            <person name="Wilson R."/>
            <person name="Cheng Z."/>
            <person name="Jin W."/>
            <person name="Jiang J."/>
            <person name="Leong S.A."/>
            <person name="Iwama H."/>
            <person name="Gojobori T."/>
            <person name="Itoh T."/>
            <person name="Niimura Y."/>
            <person name="Fujii Y."/>
            <person name="Habara T."/>
            <person name="Sakai H."/>
            <person name="Sato Y."/>
            <person name="Wilson G."/>
            <person name="Kumar K."/>
            <person name="McCouch S."/>
            <person name="Juretic N."/>
            <person name="Hoen D."/>
            <person name="Wright S."/>
            <person name="Bruskiewich R."/>
            <person name="Bureau T."/>
            <person name="Miyao A."/>
            <person name="Hirochika H."/>
            <person name="Nishikawa T."/>
            <person name="Kadowaki K."/>
            <person name="Sugiura M."/>
            <person name="Burr B."/>
            <person name="Sasaki T."/>
        </authorList>
    </citation>
    <scope>NUCLEOTIDE SEQUENCE [LARGE SCALE GENOMIC DNA]</scope>
    <source>
        <strain evidence="3">cv. Nipponbare</strain>
    </source>
</reference>
<dbReference type="AlphaFoldDB" id="A0A0P0XAN0"/>
<evidence type="ECO:0000313" key="2">
    <source>
        <dbReference type="EMBL" id="BAT03372.1"/>
    </source>
</evidence>
<proteinExistence type="predicted"/>
<reference evidence="2 3" key="2">
    <citation type="journal article" date="2013" name="Plant Cell Physiol.">
        <title>Rice Annotation Project Database (RAP-DB): an integrative and interactive database for rice genomics.</title>
        <authorList>
            <person name="Sakai H."/>
            <person name="Lee S.S."/>
            <person name="Tanaka T."/>
            <person name="Numa H."/>
            <person name="Kim J."/>
            <person name="Kawahara Y."/>
            <person name="Wakimoto H."/>
            <person name="Yang C.C."/>
            <person name="Iwamoto M."/>
            <person name="Abe T."/>
            <person name="Yamada Y."/>
            <person name="Muto A."/>
            <person name="Inokuchi H."/>
            <person name="Ikemura T."/>
            <person name="Matsumoto T."/>
            <person name="Sasaki T."/>
            <person name="Itoh T."/>
        </authorList>
    </citation>
    <scope>NUCLEOTIDE SEQUENCE [LARGE SCALE GENOMIC DNA]</scope>
    <source>
        <strain evidence="3">cv. Nipponbare</strain>
    </source>
</reference>
<feature type="compositionally biased region" description="Basic and acidic residues" evidence="1">
    <location>
        <begin position="59"/>
        <end position="72"/>
    </location>
</feature>
<reference evidence="2 3" key="3">
    <citation type="journal article" date="2013" name="Rice">
        <title>Improvement of the Oryza sativa Nipponbare reference genome using next generation sequence and optical map data.</title>
        <authorList>
            <person name="Kawahara Y."/>
            <person name="de la Bastide M."/>
            <person name="Hamilton J.P."/>
            <person name="Kanamori H."/>
            <person name="McCombie W.R."/>
            <person name="Ouyang S."/>
            <person name="Schwartz D.C."/>
            <person name="Tanaka T."/>
            <person name="Wu J."/>
            <person name="Zhou S."/>
            <person name="Childs K.L."/>
            <person name="Davidson R.M."/>
            <person name="Lin H."/>
            <person name="Quesada-Ocampo L."/>
            <person name="Vaillancourt B."/>
            <person name="Sakai H."/>
            <person name="Lee S.S."/>
            <person name="Kim J."/>
            <person name="Numa H."/>
            <person name="Itoh T."/>
            <person name="Buell C.R."/>
            <person name="Matsumoto T."/>
        </authorList>
    </citation>
    <scope>NUCLEOTIDE SEQUENCE [LARGE SCALE GENOMIC DNA]</scope>
    <source>
        <strain evidence="3">cv. Nipponbare</strain>
    </source>
</reference>
<feature type="compositionally biased region" description="Basic and acidic residues" evidence="1">
    <location>
        <begin position="14"/>
        <end position="32"/>
    </location>
</feature>
<dbReference type="InParanoid" id="A0A0P0XAN0"/>
<name>A0A0P0XAN0_ORYSJ</name>
<dbReference type="EMBL" id="AP014963">
    <property type="protein sequence ID" value="BAT03372.1"/>
    <property type="molecule type" value="Genomic_DNA"/>
</dbReference>
<protein>
    <submittedName>
        <fullName evidence="2">Os07g0694350 protein</fullName>
    </submittedName>
</protein>
<dbReference type="Proteomes" id="UP000059680">
    <property type="component" value="Chromosome 7"/>
</dbReference>